<dbReference type="Proteomes" id="UP000324091">
    <property type="component" value="Chromosome 13"/>
</dbReference>
<organism evidence="2 3">
    <name type="scientific">Takifugu flavidus</name>
    <name type="common">sansaifugu</name>
    <dbReference type="NCBI Taxonomy" id="433684"/>
    <lineage>
        <taxon>Eukaryota</taxon>
        <taxon>Metazoa</taxon>
        <taxon>Chordata</taxon>
        <taxon>Craniata</taxon>
        <taxon>Vertebrata</taxon>
        <taxon>Euteleostomi</taxon>
        <taxon>Actinopterygii</taxon>
        <taxon>Neopterygii</taxon>
        <taxon>Teleostei</taxon>
        <taxon>Neoteleostei</taxon>
        <taxon>Acanthomorphata</taxon>
        <taxon>Eupercaria</taxon>
        <taxon>Tetraodontiformes</taxon>
        <taxon>Tetradontoidea</taxon>
        <taxon>Tetraodontidae</taxon>
        <taxon>Takifugu</taxon>
    </lineage>
</organism>
<name>A0A5C6PE50_9TELE</name>
<dbReference type="EMBL" id="RHFK02000005">
    <property type="protein sequence ID" value="TWW76460.1"/>
    <property type="molecule type" value="Genomic_DNA"/>
</dbReference>
<feature type="region of interest" description="Disordered" evidence="1">
    <location>
        <begin position="150"/>
        <end position="174"/>
    </location>
</feature>
<keyword evidence="3" id="KW-1185">Reference proteome</keyword>
<evidence type="ECO:0000256" key="1">
    <source>
        <dbReference type="SAM" id="MobiDB-lite"/>
    </source>
</evidence>
<reference evidence="2 3" key="1">
    <citation type="submission" date="2019-04" db="EMBL/GenBank/DDBJ databases">
        <title>Chromosome genome assembly for Takifugu flavidus.</title>
        <authorList>
            <person name="Xiao S."/>
        </authorList>
    </citation>
    <scope>NUCLEOTIDE SEQUENCE [LARGE SCALE GENOMIC DNA]</scope>
    <source>
        <strain evidence="2">HTHZ2018</strain>
        <tissue evidence="2">Muscle</tissue>
    </source>
</reference>
<dbReference type="AlphaFoldDB" id="A0A5C6PE50"/>
<comment type="caution">
    <text evidence="2">The sequence shown here is derived from an EMBL/GenBank/DDBJ whole genome shotgun (WGS) entry which is preliminary data.</text>
</comment>
<evidence type="ECO:0000313" key="3">
    <source>
        <dbReference type="Proteomes" id="UP000324091"/>
    </source>
</evidence>
<accession>A0A5C6PE50</accession>
<protein>
    <submittedName>
        <fullName evidence="2">Uncharacterized protein</fullName>
    </submittedName>
</protein>
<proteinExistence type="predicted"/>
<gene>
    <name evidence="2" type="ORF">D4764_13G0011220</name>
</gene>
<feature type="compositionally biased region" description="Polar residues" evidence="1">
    <location>
        <begin position="150"/>
        <end position="160"/>
    </location>
</feature>
<sequence>MQKQFAFFPGKLEVVFRKGPLGFLLQEPSDEAKRVSSTPQDKSAAMREDLVRQNALAVIRQRAGDPSDKMEVLGEYVLQFGKYKGNHSKDSLQSFVSYALSFQEIQALLTYDGGRGDGVTASSEDDQLVGFGKRCVPGTRMFRLQQNLLKRQQPTTSSTPAEHPMKAPAEPQAMEEDVEMEREMLSIHNSDLQVQSYAMPVAAAALPTPLTQDSIEKIVQGILEMQQQQHRPEQKMRQTKTCLACGQPKSRYGTDGSSIHFFCQQGPVRYFYCSRKVHQTYAAEGLSDPRMPFEQFAASEFFQRELEATKKRVEEKARRQRLGSQPPDRLCRFCHLTLKQGPNSPHIQYIQGSLEWQAMKTTGSALTRSQLTLTSVVRSAPLTAHAPML</sequence>
<evidence type="ECO:0000313" key="2">
    <source>
        <dbReference type="EMBL" id="TWW76460.1"/>
    </source>
</evidence>